<dbReference type="SUPFAM" id="SSF101690">
    <property type="entry name" value="PAZ domain"/>
    <property type="match status" value="1"/>
</dbReference>
<dbReference type="Proteomes" id="UP001620626">
    <property type="component" value="Unassembled WGS sequence"/>
</dbReference>
<dbReference type="Gene3D" id="2.170.260.10">
    <property type="entry name" value="paz domain"/>
    <property type="match status" value="1"/>
</dbReference>
<feature type="compositionally biased region" description="Polar residues" evidence="1">
    <location>
        <begin position="177"/>
        <end position="191"/>
    </location>
</feature>
<proteinExistence type="predicted"/>
<dbReference type="InterPro" id="IPR003100">
    <property type="entry name" value="PAZ_dom"/>
</dbReference>
<dbReference type="EMBL" id="JBICBT010000043">
    <property type="protein sequence ID" value="KAL3125227.1"/>
    <property type="molecule type" value="Genomic_DNA"/>
</dbReference>
<reference evidence="3 5" key="1">
    <citation type="submission" date="2024-10" db="EMBL/GenBank/DDBJ databases">
        <authorList>
            <person name="Kim D."/>
        </authorList>
    </citation>
    <scope>NUCLEOTIDE SEQUENCE [LARGE SCALE GENOMIC DNA]</scope>
    <source>
        <strain evidence="3">BH-2024</strain>
    </source>
</reference>
<feature type="region of interest" description="Disordered" evidence="1">
    <location>
        <begin position="146"/>
        <end position="191"/>
    </location>
</feature>
<dbReference type="EMBL" id="JBICBT010000976">
    <property type="protein sequence ID" value="KAL3089705.1"/>
    <property type="molecule type" value="Genomic_DNA"/>
</dbReference>
<dbReference type="PROSITE" id="PS50821">
    <property type="entry name" value="PAZ"/>
    <property type="match status" value="1"/>
</dbReference>
<sequence length="191" mass="21671">MVLVSVFCAQVLSCPVKSLRDRLNHPEDRNIVLKHITGRKVRTTYNDRNGMKKTFFVGGISTQAAAFLPAYGHLRQTFNVNVAAHFYVRHRIKLHFPYAPCIIERFSGGGEDRHYPMELLELVDDNNEGKDNEGWLGRLFREIGENDQQSTHSSSSSSSSSIQTQCLPNDEEIGENSGRNECSQNARPIFW</sequence>
<evidence type="ECO:0000259" key="2">
    <source>
        <dbReference type="PROSITE" id="PS50821"/>
    </source>
</evidence>
<accession>A0ABD2JGF8</accession>
<keyword evidence="5" id="KW-1185">Reference proteome</keyword>
<evidence type="ECO:0000313" key="5">
    <source>
        <dbReference type="Proteomes" id="UP001620626"/>
    </source>
</evidence>
<evidence type="ECO:0000256" key="1">
    <source>
        <dbReference type="SAM" id="MobiDB-lite"/>
    </source>
</evidence>
<comment type="caution">
    <text evidence="3">The sequence shown here is derived from an EMBL/GenBank/DDBJ whole genome shotgun (WGS) entry which is preliminary data.</text>
</comment>
<protein>
    <recommendedName>
        <fullName evidence="2">PAZ domain-containing protein</fullName>
    </recommendedName>
</protein>
<evidence type="ECO:0000313" key="3">
    <source>
        <dbReference type="EMBL" id="KAL3089705.1"/>
    </source>
</evidence>
<name>A0ABD2JGF8_9BILA</name>
<organism evidence="3 5">
    <name type="scientific">Heterodera trifolii</name>
    <dbReference type="NCBI Taxonomy" id="157864"/>
    <lineage>
        <taxon>Eukaryota</taxon>
        <taxon>Metazoa</taxon>
        <taxon>Ecdysozoa</taxon>
        <taxon>Nematoda</taxon>
        <taxon>Chromadorea</taxon>
        <taxon>Rhabditida</taxon>
        <taxon>Tylenchina</taxon>
        <taxon>Tylenchomorpha</taxon>
        <taxon>Tylenchoidea</taxon>
        <taxon>Heteroderidae</taxon>
        <taxon>Heteroderinae</taxon>
        <taxon>Heterodera</taxon>
    </lineage>
</organism>
<dbReference type="InterPro" id="IPR036085">
    <property type="entry name" value="PAZ_dom_sf"/>
</dbReference>
<dbReference type="AlphaFoldDB" id="A0ABD2JGF8"/>
<evidence type="ECO:0000313" key="4">
    <source>
        <dbReference type="EMBL" id="KAL3125227.1"/>
    </source>
</evidence>
<feature type="domain" description="PAZ" evidence="2">
    <location>
        <begin position="11"/>
        <end position="124"/>
    </location>
</feature>
<gene>
    <name evidence="4" type="ORF">niasHT_008450</name>
    <name evidence="3" type="ORF">niasHT_027086</name>
</gene>